<sequence>MKILKYKTNNNSRKEIFKNRFYIFLFIFFLNFFSFGYKLFFYKDAFIATLLSYLLLMFLCIFLCIPIHLFIQGVAYKNFKNINLIMWIDNFHISIYYSKYASNKRHILALILPFIILTIIPLFIITFLYNSIVLVSIASANILISSLDLYNLYRFIRYNNDKFIFNGIDIITKDKHKSLSKHFKEVTRSEDTNIELNLDLNKMA</sequence>
<dbReference type="Proteomes" id="UP001299068">
    <property type="component" value="Unassembled WGS sequence"/>
</dbReference>
<evidence type="ECO:0000313" key="3">
    <source>
        <dbReference type="Proteomes" id="UP001299068"/>
    </source>
</evidence>
<evidence type="ECO:0000313" key="2">
    <source>
        <dbReference type="EMBL" id="MBY0755650.1"/>
    </source>
</evidence>
<keyword evidence="3" id="KW-1185">Reference proteome</keyword>
<comment type="caution">
    <text evidence="2">The sequence shown here is derived from an EMBL/GenBank/DDBJ whole genome shotgun (WGS) entry which is preliminary data.</text>
</comment>
<proteinExistence type="predicted"/>
<dbReference type="RefSeq" id="WP_221861023.1">
    <property type="nucleotide sequence ID" value="NZ_JAIKTU010000006.1"/>
</dbReference>
<gene>
    <name evidence="2" type="ORF">K5V21_09270</name>
</gene>
<keyword evidence="1" id="KW-0472">Membrane</keyword>
<evidence type="ECO:0000256" key="1">
    <source>
        <dbReference type="SAM" id="Phobius"/>
    </source>
</evidence>
<dbReference type="Pfam" id="PF11667">
    <property type="entry name" value="DUF3267"/>
    <property type="match status" value="1"/>
</dbReference>
<accession>A0ABS7KXV4</accession>
<protein>
    <submittedName>
        <fullName evidence="2">DUF3267 domain-containing protein</fullName>
    </submittedName>
</protein>
<dbReference type="EMBL" id="JAIKTU010000006">
    <property type="protein sequence ID" value="MBY0755650.1"/>
    <property type="molecule type" value="Genomic_DNA"/>
</dbReference>
<keyword evidence="1" id="KW-1133">Transmembrane helix</keyword>
<feature type="transmembrane region" description="Helical" evidence="1">
    <location>
        <begin position="21"/>
        <end position="40"/>
    </location>
</feature>
<keyword evidence="1" id="KW-0812">Transmembrane</keyword>
<feature type="transmembrane region" description="Helical" evidence="1">
    <location>
        <begin position="132"/>
        <end position="153"/>
    </location>
</feature>
<feature type="transmembrane region" description="Helical" evidence="1">
    <location>
        <begin position="107"/>
        <end position="126"/>
    </location>
</feature>
<feature type="transmembrane region" description="Helical" evidence="1">
    <location>
        <begin position="46"/>
        <end position="71"/>
    </location>
</feature>
<dbReference type="InterPro" id="IPR021683">
    <property type="entry name" value="DUF3267"/>
</dbReference>
<name>A0ABS7KXV4_CLOSR</name>
<reference evidence="2 3" key="1">
    <citation type="journal article" date="2021" name="Cell Host Microbe">
        <title>in vivo commensal control of Clostridioides difficile virulence.</title>
        <authorList>
            <person name="Girinathan B.P."/>
            <person name="Dibenedetto N."/>
            <person name="Worley J.N."/>
            <person name="Peltier J."/>
            <person name="Arrieta-Ortiz M.L."/>
            <person name="Rupa Christinal Immanuel S."/>
            <person name="Lavin R."/>
            <person name="Delaney M.L."/>
            <person name="Cummins C."/>
            <person name="Hoffmann M."/>
            <person name="Luo Y."/>
            <person name="Gonzalez-Escalona N."/>
            <person name="Allard M."/>
            <person name="Onderdonk A.B."/>
            <person name="Gerber G.K."/>
            <person name="Sonenshein A.L."/>
            <person name="Baliga N."/>
            <person name="Dupuy B."/>
            <person name="Bry L."/>
        </authorList>
    </citation>
    <scope>NUCLEOTIDE SEQUENCE [LARGE SCALE GENOMIC DNA]</scope>
    <source>
        <strain evidence="2 3">DSM 599</strain>
    </source>
</reference>
<organism evidence="2 3">
    <name type="scientific">Clostridium sardiniense</name>
    <name type="common">Clostridium absonum</name>
    <dbReference type="NCBI Taxonomy" id="29369"/>
    <lineage>
        <taxon>Bacteria</taxon>
        <taxon>Bacillati</taxon>
        <taxon>Bacillota</taxon>
        <taxon>Clostridia</taxon>
        <taxon>Eubacteriales</taxon>
        <taxon>Clostridiaceae</taxon>
        <taxon>Clostridium</taxon>
    </lineage>
</organism>